<keyword evidence="16" id="KW-1185">Reference proteome</keyword>
<accession>A0A8H6XQ40</accession>
<evidence type="ECO:0000256" key="2">
    <source>
        <dbReference type="ARBA" id="ARBA00004370"/>
    </source>
</evidence>
<keyword evidence="6 14" id="KW-0812">Transmembrane</keyword>
<comment type="pathway">
    <text evidence="3">Secondary metabolite biosynthesis; terpenoid biosynthesis.</text>
</comment>
<dbReference type="InterPro" id="IPR001128">
    <property type="entry name" value="Cyt_P450"/>
</dbReference>
<evidence type="ECO:0000313" key="15">
    <source>
        <dbReference type="EMBL" id="KAF7344421.1"/>
    </source>
</evidence>
<dbReference type="InterPro" id="IPR002401">
    <property type="entry name" value="Cyt_P450_E_grp-I"/>
</dbReference>
<comment type="similarity">
    <text evidence="4">Belongs to the cytochrome P450 family.</text>
</comment>
<evidence type="ECO:0000256" key="10">
    <source>
        <dbReference type="ARBA" id="ARBA00023004"/>
    </source>
</evidence>
<keyword evidence="11" id="KW-0503">Monooxygenase</keyword>
<dbReference type="InterPro" id="IPR036396">
    <property type="entry name" value="Cyt_P450_sf"/>
</dbReference>
<dbReference type="PANTHER" id="PTHR24305:SF166">
    <property type="entry name" value="CYTOCHROME P450 12A4, MITOCHONDRIAL-RELATED"/>
    <property type="match status" value="1"/>
</dbReference>
<evidence type="ECO:0000313" key="16">
    <source>
        <dbReference type="Proteomes" id="UP000623467"/>
    </source>
</evidence>
<gene>
    <name evidence="15" type="ORF">MSAN_01923300</name>
</gene>
<evidence type="ECO:0000256" key="11">
    <source>
        <dbReference type="ARBA" id="ARBA00023033"/>
    </source>
</evidence>
<evidence type="ECO:0008006" key="17">
    <source>
        <dbReference type="Google" id="ProtNLM"/>
    </source>
</evidence>
<sequence length="534" mass="59633">MHSSLSIWATALGLINHFFFCNYEPSSANLPLIFLAVQPVSLLVLIEEPFSFPRLFWSYFVFLGSLSLSIFAYRLSPFHPLAQYPGPVIGKVTKLWGVWKASQGYKHVYHKKLHDIYGPFVRIGPNELSVIDVVAVGQILGHGGLDKGRFYESGRHSSTPPSIVGLTGEAHAARRRVWNRALTSSAVREYEPLVAKRASQLISCLRDKGGIVDLVHWFDLFSLDVMGDLAFGGTFEMLRDGRDVDGLGERIQVATDVTGHIPWIINTLHLFPQVARTIQEFNDFAQGLAMQRIKNGAVGARDLWYHLADEAGLEKRKPSLEDTTADSVIAVIAASDTTALALSSVVWFLLSIPEHYRRVQQELDEVIVDGDDPLDTKKHQELHFLSACINEALRLHPPVPSKGGSRQIPLTQHGRSIAGRFIPPGTSVWTPPYALHRSPEYFSFPDQFLPDRWLPGSNFERHNAAAFMPFSIGPANCVGQKFAKCELFMVLSLLFKSFDLQFADAFDCEAWGPTLEDHFIVTRGPLLVNLVPRH</sequence>
<dbReference type="InterPro" id="IPR050121">
    <property type="entry name" value="Cytochrome_P450_monoxygenase"/>
</dbReference>
<evidence type="ECO:0000256" key="8">
    <source>
        <dbReference type="ARBA" id="ARBA00022989"/>
    </source>
</evidence>
<evidence type="ECO:0000256" key="9">
    <source>
        <dbReference type="ARBA" id="ARBA00023002"/>
    </source>
</evidence>
<evidence type="ECO:0000256" key="5">
    <source>
        <dbReference type="ARBA" id="ARBA00022617"/>
    </source>
</evidence>
<evidence type="ECO:0000256" key="6">
    <source>
        <dbReference type="ARBA" id="ARBA00022692"/>
    </source>
</evidence>
<keyword evidence="5 13" id="KW-0349">Heme</keyword>
<dbReference type="PRINTS" id="PR00463">
    <property type="entry name" value="EP450I"/>
</dbReference>
<dbReference type="GO" id="GO:0005506">
    <property type="term" value="F:iron ion binding"/>
    <property type="evidence" value="ECO:0007669"/>
    <property type="project" value="InterPro"/>
</dbReference>
<feature type="transmembrane region" description="Helical" evidence="14">
    <location>
        <begin position="30"/>
        <end position="46"/>
    </location>
</feature>
<name>A0A8H6XQ40_9AGAR</name>
<dbReference type="AlphaFoldDB" id="A0A8H6XQ40"/>
<keyword evidence="10 13" id="KW-0408">Iron</keyword>
<keyword evidence="12 14" id="KW-0472">Membrane</keyword>
<dbReference type="CDD" id="cd11061">
    <property type="entry name" value="CYP67-like"/>
    <property type="match status" value="1"/>
</dbReference>
<reference evidence="15" key="1">
    <citation type="submission" date="2020-05" db="EMBL/GenBank/DDBJ databases">
        <title>Mycena genomes resolve the evolution of fungal bioluminescence.</title>
        <authorList>
            <person name="Tsai I.J."/>
        </authorList>
    </citation>
    <scope>NUCLEOTIDE SEQUENCE</scope>
    <source>
        <strain evidence="15">160909Yilan</strain>
    </source>
</reference>
<dbReference type="EMBL" id="JACAZH010000021">
    <property type="protein sequence ID" value="KAF7344421.1"/>
    <property type="molecule type" value="Genomic_DNA"/>
</dbReference>
<dbReference type="Gene3D" id="1.10.630.10">
    <property type="entry name" value="Cytochrome P450"/>
    <property type="match status" value="1"/>
</dbReference>
<evidence type="ECO:0000256" key="7">
    <source>
        <dbReference type="ARBA" id="ARBA00022723"/>
    </source>
</evidence>
<feature type="transmembrane region" description="Helical" evidence="14">
    <location>
        <begin position="55"/>
        <end position="75"/>
    </location>
</feature>
<protein>
    <recommendedName>
        <fullName evidence="17">Cytochrome P450</fullName>
    </recommendedName>
</protein>
<evidence type="ECO:0000256" key="1">
    <source>
        <dbReference type="ARBA" id="ARBA00001971"/>
    </source>
</evidence>
<dbReference type="Proteomes" id="UP000623467">
    <property type="component" value="Unassembled WGS sequence"/>
</dbReference>
<dbReference type="GO" id="GO:0020037">
    <property type="term" value="F:heme binding"/>
    <property type="evidence" value="ECO:0007669"/>
    <property type="project" value="InterPro"/>
</dbReference>
<comment type="cofactor">
    <cofactor evidence="1 13">
        <name>heme</name>
        <dbReference type="ChEBI" id="CHEBI:30413"/>
    </cofactor>
</comment>
<dbReference type="OrthoDB" id="6692864at2759"/>
<comment type="subcellular location">
    <subcellularLocation>
        <location evidence="2">Membrane</location>
    </subcellularLocation>
</comment>
<organism evidence="15 16">
    <name type="scientific">Mycena sanguinolenta</name>
    <dbReference type="NCBI Taxonomy" id="230812"/>
    <lineage>
        <taxon>Eukaryota</taxon>
        <taxon>Fungi</taxon>
        <taxon>Dikarya</taxon>
        <taxon>Basidiomycota</taxon>
        <taxon>Agaricomycotina</taxon>
        <taxon>Agaricomycetes</taxon>
        <taxon>Agaricomycetidae</taxon>
        <taxon>Agaricales</taxon>
        <taxon>Marasmiineae</taxon>
        <taxon>Mycenaceae</taxon>
        <taxon>Mycena</taxon>
    </lineage>
</organism>
<comment type="caution">
    <text evidence="15">The sequence shown here is derived from an EMBL/GenBank/DDBJ whole genome shotgun (WGS) entry which is preliminary data.</text>
</comment>
<dbReference type="SUPFAM" id="SSF48264">
    <property type="entry name" value="Cytochrome P450"/>
    <property type="match status" value="1"/>
</dbReference>
<keyword evidence="9" id="KW-0560">Oxidoreductase</keyword>
<keyword evidence="7 13" id="KW-0479">Metal-binding</keyword>
<dbReference type="PRINTS" id="PR00385">
    <property type="entry name" value="P450"/>
</dbReference>
<proteinExistence type="inferred from homology"/>
<evidence type="ECO:0000256" key="13">
    <source>
        <dbReference type="PIRSR" id="PIRSR602401-1"/>
    </source>
</evidence>
<evidence type="ECO:0000256" key="4">
    <source>
        <dbReference type="ARBA" id="ARBA00010617"/>
    </source>
</evidence>
<dbReference type="Pfam" id="PF00067">
    <property type="entry name" value="p450"/>
    <property type="match status" value="1"/>
</dbReference>
<evidence type="ECO:0000256" key="14">
    <source>
        <dbReference type="SAM" id="Phobius"/>
    </source>
</evidence>
<dbReference type="GO" id="GO:0016020">
    <property type="term" value="C:membrane"/>
    <property type="evidence" value="ECO:0007669"/>
    <property type="project" value="UniProtKB-SubCell"/>
</dbReference>
<evidence type="ECO:0000256" key="3">
    <source>
        <dbReference type="ARBA" id="ARBA00004721"/>
    </source>
</evidence>
<dbReference type="PANTHER" id="PTHR24305">
    <property type="entry name" value="CYTOCHROME P450"/>
    <property type="match status" value="1"/>
</dbReference>
<feature type="binding site" description="axial binding residue" evidence="13">
    <location>
        <position position="477"/>
    </location>
    <ligand>
        <name>heme</name>
        <dbReference type="ChEBI" id="CHEBI:30413"/>
    </ligand>
    <ligandPart>
        <name>Fe</name>
        <dbReference type="ChEBI" id="CHEBI:18248"/>
    </ligandPart>
</feature>
<dbReference type="GO" id="GO:0016705">
    <property type="term" value="F:oxidoreductase activity, acting on paired donors, with incorporation or reduction of molecular oxygen"/>
    <property type="evidence" value="ECO:0007669"/>
    <property type="project" value="InterPro"/>
</dbReference>
<keyword evidence="8 14" id="KW-1133">Transmembrane helix</keyword>
<dbReference type="GO" id="GO:0004497">
    <property type="term" value="F:monooxygenase activity"/>
    <property type="evidence" value="ECO:0007669"/>
    <property type="project" value="UniProtKB-KW"/>
</dbReference>
<evidence type="ECO:0000256" key="12">
    <source>
        <dbReference type="ARBA" id="ARBA00023136"/>
    </source>
</evidence>